<feature type="region of interest" description="Disordered" evidence="1">
    <location>
        <begin position="45"/>
        <end position="76"/>
    </location>
</feature>
<evidence type="ECO:0000313" key="2">
    <source>
        <dbReference type="EMBL" id="BBH93731.1"/>
    </source>
</evidence>
<organism evidence="2">
    <name type="scientific">Thermogemmatispora argillosa</name>
    <dbReference type="NCBI Taxonomy" id="2045280"/>
    <lineage>
        <taxon>Bacteria</taxon>
        <taxon>Bacillati</taxon>
        <taxon>Chloroflexota</taxon>
        <taxon>Ktedonobacteria</taxon>
        <taxon>Thermogemmatisporales</taxon>
        <taxon>Thermogemmatisporaceae</taxon>
        <taxon>Thermogemmatispora</taxon>
    </lineage>
</organism>
<proteinExistence type="predicted"/>
<protein>
    <submittedName>
        <fullName evidence="2">Uncharacterized protein</fullName>
    </submittedName>
</protein>
<accession>A0A455T371</accession>
<feature type="compositionally biased region" description="Basic and acidic residues" evidence="1">
    <location>
        <begin position="50"/>
        <end position="65"/>
    </location>
</feature>
<dbReference type="EMBL" id="AP019377">
    <property type="protein sequence ID" value="BBH93731.1"/>
    <property type="molecule type" value="Genomic_DNA"/>
</dbReference>
<dbReference type="AlphaFoldDB" id="A0A455T371"/>
<name>A0A455T371_9CHLR</name>
<gene>
    <name evidence="2" type="ORF">KTA_19300</name>
</gene>
<reference evidence="2" key="1">
    <citation type="submission" date="2018-12" db="EMBL/GenBank/DDBJ databases">
        <title>Novel natural products biosynthetic potential of the class Ktedonobacteria.</title>
        <authorList>
            <person name="Zheng Y."/>
            <person name="Saitou A."/>
            <person name="Wang C.M."/>
            <person name="Toyoda A."/>
            <person name="Minakuchi Y."/>
            <person name="Sekiguchi Y."/>
            <person name="Ueda K."/>
            <person name="Takano H."/>
            <person name="Sakai Y."/>
            <person name="Yokota A."/>
            <person name="Yabe S."/>
        </authorList>
    </citation>
    <scope>NUCLEOTIDE SEQUENCE</scope>
    <source>
        <strain evidence="2">A3-2</strain>
    </source>
</reference>
<evidence type="ECO:0000256" key="1">
    <source>
        <dbReference type="SAM" id="MobiDB-lite"/>
    </source>
</evidence>
<sequence>MASGVQMSQSFFKFFAPSPLGLLIVAYQVMIPEQDVRPSQRLASIGFEQDGDHMRSGPRSQDRNLKHPAHLAAAPQ</sequence>